<protein>
    <recommendedName>
        <fullName evidence="2">Non-homologous end joining protein Ku</fullName>
    </recommendedName>
</protein>
<dbReference type="Proteomes" id="UP000432089">
    <property type="component" value="Unassembled WGS sequence"/>
</dbReference>
<comment type="caution">
    <text evidence="5">The sequence shown here is derived from an EMBL/GenBank/DDBJ whole genome shotgun (WGS) entry which is preliminary data.</text>
</comment>
<evidence type="ECO:0000313" key="6">
    <source>
        <dbReference type="Proteomes" id="UP000432089"/>
    </source>
</evidence>
<dbReference type="AlphaFoldDB" id="A0A7V7PMC9"/>
<keyword evidence="2" id="KW-0233">DNA recombination</keyword>
<comment type="function">
    <text evidence="2">With LigD forms a non-homologous end joining (NHEJ) DNA repair enzyme, which repairs dsDNA breaks with reduced fidelity. Binds linear dsDNA with 5'- and 3'- overhangs but not closed circular dsDNA nor ssDNA. Recruits and stimulates the ligase activity of LigD.</text>
</comment>
<accession>A0A7V7PMC9</accession>
<name>A0A7V7PMC9_9HYPH</name>
<dbReference type="InterPro" id="IPR016194">
    <property type="entry name" value="SPOC-like_C_dom_sf"/>
</dbReference>
<dbReference type="GO" id="GO:0006310">
    <property type="term" value="P:DNA recombination"/>
    <property type="evidence" value="ECO:0007669"/>
    <property type="project" value="UniProtKB-KW"/>
</dbReference>
<evidence type="ECO:0000313" key="5">
    <source>
        <dbReference type="EMBL" id="KAB0678064.1"/>
    </source>
</evidence>
<keyword evidence="6" id="KW-1185">Reference proteome</keyword>
<keyword evidence="1 2" id="KW-0238">DNA-binding</keyword>
<dbReference type="SUPFAM" id="SSF100939">
    <property type="entry name" value="SPOC domain-like"/>
    <property type="match status" value="1"/>
</dbReference>
<feature type="compositionally biased region" description="Low complexity" evidence="3">
    <location>
        <begin position="268"/>
        <end position="285"/>
    </location>
</feature>
<keyword evidence="2" id="KW-0227">DNA damage</keyword>
<keyword evidence="2" id="KW-0234">DNA repair</keyword>
<feature type="region of interest" description="Disordered" evidence="3">
    <location>
        <begin position="257"/>
        <end position="307"/>
    </location>
</feature>
<evidence type="ECO:0000256" key="1">
    <source>
        <dbReference type="ARBA" id="ARBA00023125"/>
    </source>
</evidence>
<evidence type="ECO:0000256" key="3">
    <source>
        <dbReference type="SAM" id="MobiDB-lite"/>
    </source>
</evidence>
<dbReference type="SMART" id="SM00559">
    <property type="entry name" value="Ku78"/>
    <property type="match status" value="1"/>
</dbReference>
<sequence>MPARPTWKGYLKLSLVSCAVGLYPATTSTARVAFHTINKATGNRVKRQFIDAESGEVVDKDEQAKGFEVGKGSFVVVEDKELDAIKIESTHTISIESFVPREQVDERYLDAPYYLAPEDKVAQEAFAVIRNAMQEKGKAGVARIVLSNRERMVLLDPHGKGVLATVLRYPYEIRPDEAFFENLPDVELPREMRELAVHIIDKKAGDFDPTAFEDRYEQAVLDLVASKQKGKAPKVGKVRENSSNVVSLMDALKKSIAAEGGKGGATKTGGKSAASKKQSASSAPAKSKRSAKASTPKKTEAPLRKAS</sequence>
<dbReference type="PANTHER" id="PTHR41251">
    <property type="entry name" value="NON-HOMOLOGOUS END JOINING PROTEIN KU"/>
    <property type="match status" value="1"/>
</dbReference>
<evidence type="ECO:0000256" key="2">
    <source>
        <dbReference type="HAMAP-Rule" id="MF_01875"/>
    </source>
</evidence>
<dbReference type="Pfam" id="PF02735">
    <property type="entry name" value="Ku"/>
    <property type="match status" value="1"/>
</dbReference>
<comment type="subunit">
    <text evidence="2">Homodimer. Interacts with LigD.</text>
</comment>
<proteinExistence type="inferred from homology"/>
<dbReference type="PANTHER" id="PTHR41251:SF1">
    <property type="entry name" value="NON-HOMOLOGOUS END JOINING PROTEIN KU"/>
    <property type="match status" value="1"/>
</dbReference>
<feature type="domain" description="Ku" evidence="4">
    <location>
        <begin position="55"/>
        <end position="185"/>
    </location>
</feature>
<organism evidence="5 6">
    <name type="scientific">Plantimonas leprariae</name>
    <dbReference type="NCBI Taxonomy" id="2615207"/>
    <lineage>
        <taxon>Bacteria</taxon>
        <taxon>Pseudomonadati</taxon>
        <taxon>Pseudomonadota</taxon>
        <taxon>Alphaproteobacteria</taxon>
        <taxon>Hyphomicrobiales</taxon>
        <taxon>Aurantimonadaceae</taxon>
        <taxon>Plantimonas</taxon>
    </lineage>
</organism>
<dbReference type="EMBL" id="VZDO01000014">
    <property type="protein sequence ID" value="KAB0678064.1"/>
    <property type="molecule type" value="Genomic_DNA"/>
</dbReference>
<dbReference type="PIRSF" id="PIRSF006493">
    <property type="entry name" value="Prok_Ku"/>
    <property type="match status" value="1"/>
</dbReference>
<dbReference type="HAMAP" id="MF_01875">
    <property type="entry name" value="Prokaryotic_Ku"/>
    <property type="match status" value="1"/>
</dbReference>
<dbReference type="CDD" id="cd00789">
    <property type="entry name" value="KU_like"/>
    <property type="match status" value="1"/>
</dbReference>
<reference evidence="5 6" key="1">
    <citation type="submission" date="2019-09" db="EMBL/GenBank/DDBJ databases">
        <title>YIM 132180 draft genome.</title>
        <authorList>
            <person name="Zhang K."/>
        </authorList>
    </citation>
    <scope>NUCLEOTIDE SEQUENCE [LARGE SCALE GENOMIC DNA]</scope>
    <source>
        <strain evidence="5 6">YIM 132180</strain>
    </source>
</reference>
<dbReference type="NCBIfam" id="TIGR02772">
    <property type="entry name" value="Ku_bact"/>
    <property type="match status" value="1"/>
</dbReference>
<dbReference type="GO" id="GO:0006303">
    <property type="term" value="P:double-strand break repair via nonhomologous end joining"/>
    <property type="evidence" value="ECO:0007669"/>
    <property type="project" value="UniProtKB-UniRule"/>
</dbReference>
<dbReference type="Gene3D" id="2.40.290.10">
    <property type="match status" value="1"/>
</dbReference>
<dbReference type="GO" id="GO:0003690">
    <property type="term" value="F:double-stranded DNA binding"/>
    <property type="evidence" value="ECO:0007669"/>
    <property type="project" value="UniProtKB-UniRule"/>
</dbReference>
<feature type="compositionally biased region" description="Basic and acidic residues" evidence="3">
    <location>
        <begin position="297"/>
        <end position="307"/>
    </location>
</feature>
<dbReference type="InterPro" id="IPR009187">
    <property type="entry name" value="Prok_Ku"/>
</dbReference>
<evidence type="ECO:0000259" key="4">
    <source>
        <dbReference type="SMART" id="SM00559"/>
    </source>
</evidence>
<dbReference type="RefSeq" id="WP_150971585.1">
    <property type="nucleotide sequence ID" value="NZ_VZDO01000014.1"/>
</dbReference>
<dbReference type="InterPro" id="IPR006164">
    <property type="entry name" value="DNA_bd_Ku70/Ku80"/>
</dbReference>
<gene>
    <name evidence="2" type="primary">ku</name>
    <name evidence="5" type="ORF">F6X38_16695</name>
</gene>
<comment type="similarity">
    <text evidence="2">Belongs to the prokaryotic Ku family.</text>
</comment>